<dbReference type="OrthoDB" id="7872207at2759"/>
<dbReference type="KEGG" id="dvi:6628056"/>
<name>B4LTI3_DROVI</name>
<evidence type="ECO:0000313" key="3">
    <source>
        <dbReference type="Proteomes" id="UP000008792"/>
    </source>
</evidence>
<dbReference type="PhylomeDB" id="B4LTI3"/>
<feature type="compositionally biased region" description="Basic and acidic residues" evidence="1">
    <location>
        <begin position="132"/>
        <end position="145"/>
    </location>
</feature>
<dbReference type="InParanoid" id="B4LTI3"/>
<evidence type="ECO:0000313" key="2">
    <source>
        <dbReference type="EMBL" id="EDW63953.1"/>
    </source>
</evidence>
<dbReference type="OMA" id="YDMLMKR"/>
<dbReference type="AlphaFoldDB" id="B4LTI3"/>
<proteinExistence type="predicted"/>
<feature type="compositionally biased region" description="Basic residues" evidence="1">
    <location>
        <begin position="146"/>
        <end position="157"/>
    </location>
</feature>
<feature type="region of interest" description="Disordered" evidence="1">
    <location>
        <begin position="16"/>
        <end position="58"/>
    </location>
</feature>
<dbReference type="eggNOG" id="ENOG502TC8M">
    <property type="taxonomic scope" value="Eukaryota"/>
</dbReference>
<feature type="compositionally biased region" description="Polar residues" evidence="1">
    <location>
        <begin position="34"/>
        <end position="48"/>
    </location>
</feature>
<feature type="region of interest" description="Disordered" evidence="1">
    <location>
        <begin position="115"/>
        <end position="249"/>
    </location>
</feature>
<organism evidence="2 3">
    <name type="scientific">Drosophila virilis</name>
    <name type="common">Fruit fly</name>
    <dbReference type="NCBI Taxonomy" id="7244"/>
    <lineage>
        <taxon>Eukaryota</taxon>
        <taxon>Metazoa</taxon>
        <taxon>Ecdysozoa</taxon>
        <taxon>Arthropoda</taxon>
        <taxon>Hexapoda</taxon>
        <taxon>Insecta</taxon>
        <taxon>Pterygota</taxon>
        <taxon>Neoptera</taxon>
        <taxon>Endopterygota</taxon>
        <taxon>Diptera</taxon>
        <taxon>Brachycera</taxon>
        <taxon>Muscomorpha</taxon>
        <taxon>Ephydroidea</taxon>
        <taxon>Drosophilidae</taxon>
        <taxon>Drosophila</taxon>
    </lineage>
</organism>
<gene>
    <name evidence="2" type="primary">Dvir\GJ17192</name>
    <name evidence="2" type="ORF">Dvir_GJ17192</name>
</gene>
<dbReference type="EMBL" id="CH940649">
    <property type="protein sequence ID" value="EDW63953.1"/>
    <property type="molecule type" value="Genomic_DNA"/>
</dbReference>
<accession>B4LTI3</accession>
<dbReference type="HOGENOM" id="CLU_1116754_0_0_1"/>
<reference evidence="2 3" key="1">
    <citation type="journal article" date="2007" name="Nature">
        <title>Evolution of genes and genomes on the Drosophila phylogeny.</title>
        <authorList>
            <consortium name="Drosophila 12 Genomes Consortium"/>
            <person name="Clark A.G."/>
            <person name="Eisen M.B."/>
            <person name="Smith D.R."/>
            <person name="Bergman C.M."/>
            <person name="Oliver B."/>
            <person name="Markow T.A."/>
            <person name="Kaufman T.C."/>
            <person name="Kellis M."/>
            <person name="Gelbart W."/>
            <person name="Iyer V.N."/>
            <person name="Pollard D.A."/>
            <person name="Sackton T.B."/>
            <person name="Larracuente A.M."/>
            <person name="Singh N.D."/>
            <person name="Abad J.P."/>
            <person name="Abt D.N."/>
            <person name="Adryan B."/>
            <person name="Aguade M."/>
            <person name="Akashi H."/>
            <person name="Anderson W.W."/>
            <person name="Aquadro C.F."/>
            <person name="Ardell D.H."/>
            <person name="Arguello R."/>
            <person name="Artieri C.G."/>
            <person name="Barbash D.A."/>
            <person name="Barker D."/>
            <person name="Barsanti P."/>
            <person name="Batterham P."/>
            <person name="Batzoglou S."/>
            <person name="Begun D."/>
            <person name="Bhutkar A."/>
            <person name="Blanco E."/>
            <person name="Bosak S.A."/>
            <person name="Bradley R.K."/>
            <person name="Brand A.D."/>
            <person name="Brent M.R."/>
            <person name="Brooks A.N."/>
            <person name="Brown R.H."/>
            <person name="Butlin R.K."/>
            <person name="Caggese C."/>
            <person name="Calvi B.R."/>
            <person name="Bernardo de Carvalho A."/>
            <person name="Caspi A."/>
            <person name="Castrezana S."/>
            <person name="Celniker S.E."/>
            <person name="Chang J.L."/>
            <person name="Chapple C."/>
            <person name="Chatterji S."/>
            <person name="Chinwalla A."/>
            <person name="Civetta A."/>
            <person name="Clifton S.W."/>
            <person name="Comeron J.M."/>
            <person name="Costello J.C."/>
            <person name="Coyne J.A."/>
            <person name="Daub J."/>
            <person name="David R.G."/>
            <person name="Delcher A.L."/>
            <person name="Delehaunty K."/>
            <person name="Do C.B."/>
            <person name="Ebling H."/>
            <person name="Edwards K."/>
            <person name="Eickbush T."/>
            <person name="Evans J.D."/>
            <person name="Filipski A."/>
            <person name="Findeiss S."/>
            <person name="Freyhult E."/>
            <person name="Fulton L."/>
            <person name="Fulton R."/>
            <person name="Garcia A.C."/>
            <person name="Gardiner A."/>
            <person name="Garfield D.A."/>
            <person name="Garvin B.E."/>
            <person name="Gibson G."/>
            <person name="Gilbert D."/>
            <person name="Gnerre S."/>
            <person name="Godfrey J."/>
            <person name="Good R."/>
            <person name="Gotea V."/>
            <person name="Gravely B."/>
            <person name="Greenberg A.J."/>
            <person name="Griffiths-Jones S."/>
            <person name="Gross S."/>
            <person name="Guigo R."/>
            <person name="Gustafson E.A."/>
            <person name="Haerty W."/>
            <person name="Hahn M.W."/>
            <person name="Halligan D.L."/>
            <person name="Halpern A.L."/>
            <person name="Halter G.M."/>
            <person name="Han M.V."/>
            <person name="Heger A."/>
            <person name="Hillier L."/>
            <person name="Hinrichs A.S."/>
            <person name="Holmes I."/>
            <person name="Hoskins R.A."/>
            <person name="Hubisz M.J."/>
            <person name="Hultmark D."/>
            <person name="Huntley M.A."/>
            <person name="Jaffe D.B."/>
            <person name="Jagadeeshan S."/>
            <person name="Jeck W.R."/>
            <person name="Johnson J."/>
            <person name="Jones C.D."/>
            <person name="Jordan W.C."/>
            <person name="Karpen G.H."/>
            <person name="Kataoka E."/>
            <person name="Keightley P.D."/>
            <person name="Kheradpour P."/>
            <person name="Kirkness E.F."/>
            <person name="Koerich L.B."/>
            <person name="Kristiansen K."/>
            <person name="Kudrna D."/>
            <person name="Kulathinal R.J."/>
            <person name="Kumar S."/>
            <person name="Kwok R."/>
            <person name="Lander E."/>
            <person name="Langley C.H."/>
            <person name="Lapoint R."/>
            <person name="Lazzaro B.P."/>
            <person name="Lee S.J."/>
            <person name="Levesque L."/>
            <person name="Li R."/>
            <person name="Lin C.F."/>
            <person name="Lin M.F."/>
            <person name="Lindblad-Toh K."/>
            <person name="Llopart A."/>
            <person name="Long M."/>
            <person name="Low L."/>
            <person name="Lozovsky E."/>
            <person name="Lu J."/>
            <person name="Luo M."/>
            <person name="Machado C.A."/>
            <person name="Makalowski W."/>
            <person name="Marzo M."/>
            <person name="Matsuda M."/>
            <person name="Matzkin L."/>
            <person name="McAllister B."/>
            <person name="McBride C.S."/>
            <person name="McKernan B."/>
            <person name="McKernan K."/>
            <person name="Mendez-Lago M."/>
            <person name="Minx P."/>
            <person name="Mollenhauer M.U."/>
            <person name="Montooth K."/>
            <person name="Mount S.M."/>
            <person name="Mu X."/>
            <person name="Myers E."/>
            <person name="Negre B."/>
            <person name="Newfeld S."/>
            <person name="Nielsen R."/>
            <person name="Noor M.A."/>
            <person name="O'Grady P."/>
            <person name="Pachter L."/>
            <person name="Papaceit M."/>
            <person name="Parisi M.J."/>
            <person name="Parisi M."/>
            <person name="Parts L."/>
            <person name="Pedersen J.S."/>
            <person name="Pesole G."/>
            <person name="Phillippy A.M."/>
            <person name="Ponting C.P."/>
            <person name="Pop M."/>
            <person name="Porcelli D."/>
            <person name="Powell J.R."/>
            <person name="Prohaska S."/>
            <person name="Pruitt K."/>
            <person name="Puig M."/>
            <person name="Quesneville H."/>
            <person name="Ram K.R."/>
            <person name="Rand D."/>
            <person name="Rasmussen M.D."/>
            <person name="Reed L.K."/>
            <person name="Reenan R."/>
            <person name="Reily A."/>
            <person name="Remington K.A."/>
            <person name="Rieger T.T."/>
            <person name="Ritchie M.G."/>
            <person name="Robin C."/>
            <person name="Rogers Y.H."/>
            <person name="Rohde C."/>
            <person name="Rozas J."/>
            <person name="Rubenfield M.J."/>
            <person name="Ruiz A."/>
            <person name="Russo S."/>
            <person name="Salzberg S.L."/>
            <person name="Sanchez-Gracia A."/>
            <person name="Saranga D.J."/>
            <person name="Sato H."/>
            <person name="Schaeffer S.W."/>
            <person name="Schatz M.C."/>
            <person name="Schlenke T."/>
            <person name="Schwartz R."/>
            <person name="Segarra C."/>
            <person name="Singh R.S."/>
            <person name="Sirot L."/>
            <person name="Sirota M."/>
            <person name="Sisneros N.B."/>
            <person name="Smith C.D."/>
            <person name="Smith T.F."/>
            <person name="Spieth J."/>
            <person name="Stage D.E."/>
            <person name="Stark A."/>
            <person name="Stephan W."/>
            <person name="Strausberg R.L."/>
            <person name="Strempel S."/>
            <person name="Sturgill D."/>
            <person name="Sutton G."/>
            <person name="Sutton G.G."/>
            <person name="Tao W."/>
            <person name="Teichmann S."/>
            <person name="Tobari Y.N."/>
            <person name="Tomimura Y."/>
            <person name="Tsolas J.M."/>
            <person name="Valente V.L."/>
            <person name="Venter E."/>
            <person name="Venter J.C."/>
            <person name="Vicario S."/>
            <person name="Vieira F.G."/>
            <person name="Vilella A.J."/>
            <person name="Villasante A."/>
            <person name="Walenz B."/>
            <person name="Wang J."/>
            <person name="Wasserman M."/>
            <person name="Watts T."/>
            <person name="Wilson D."/>
            <person name="Wilson R.K."/>
            <person name="Wing R.A."/>
            <person name="Wolfner M.F."/>
            <person name="Wong A."/>
            <person name="Wong G.K."/>
            <person name="Wu C.I."/>
            <person name="Wu G."/>
            <person name="Yamamoto D."/>
            <person name="Yang H.P."/>
            <person name="Yang S.P."/>
            <person name="Yorke J.A."/>
            <person name="Yoshida K."/>
            <person name="Zdobnov E."/>
            <person name="Zhang P."/>
            <person name="Zhang Y."/>
            <person name="Zimin A.V."/>
            <person name="Baldwin J."/>
            <person name="Abdouelleil A."/>
            <person name="Abdulkadir J."/>
            <person name="Abebe A."/>
            <person name="Abera B."/>
            <person name="Abreu J."/>
            <person name="Acer S.C."/>
            <person name="Aftuck L."/>
            <person name="Alexander A."/>
            <person name="An P."/>
            <person name="Anderson E."/>
            <person name="Anderson S."/>
            <person name="Arachi H."/>
            <person name="Azer M."/>
            <person name="Bachantsang P."/>
            <person name="Barry A."/>
            <person name="Bayul T."/>
            <person name="Berlin A."/>
            <person name="Bessette D."/>
            <person name="Bloom T."/>
            <person name="Blye J."/>
            <person name="Boguslavskiy L."/>
            <person name="Bonnet C."/>
            <person name="Boukhgalter B."/>
            <person name="Bourzgui I."/>
            <person name="Brown A."/>
            <person name="Cahill P."/>
            <person name="Channer S."/>
            <person name="Cheshatsang Y."/>
            <person name="Chuda L."/>
            <person name="Citroen M."/>
            <person name="Collymore A."/>
            <person name="Cooke P."/>
            <person name="Costello M."/>
            <person name="D'Aco K."/>
            <person name="Daza R."/>
            <person name="De Haan G."/>
            <person name="DeGray S."/>
            <person name="DeMaso C."/>
            <person name="Dhargay N."/>
            <person name="Dooley K."/>
            <person name="Dooley E."/>
            <person name="Doricent M."/>
            <person name="Dorje P."/>
            <person name="Dorjee K."/>
            <person name="Dupes A."/>
            <person name="Elong R."/>
            <person name="Falk J."/>
            <person name="Farina A."/>
            <person name="Faro S."/>
            <person name="Ferguson D."/>
            <person name="Fisher S."/>
            <person name="Foley C.D."/>
            <person name="Franke A."/>
            <person name="Friedrich D."/>
            <person name="Gadbois L."/>
            <person name="Gearin G."/>
            <person name="Gearin C.R."/>
            <person name="Giannoukos G."/>
            <person name="Goode T."/>
            <person name="Graham J."/>
            <person name="Grandbois E."/>
            <person name="Grewal S."/>
            <person name="Gyaltsen K."/>
            <person name="Hafez N."/>
            <person name="Hagos B."/>
            <person name="Hall J."/>
            <person name="Henson C."/>
            <person name="Hollinger A."/>
            <person name="Honan T."/>
            <person name="Huard M.D."/>
            <person name="Hughes L."/>
            <person name="Hurhula B."/>
            <person name="Husby M.E."/>
            <person name="Kamat A."/>
            <person name="Kanga B."/>
            <person name="Kashin S."/>
            <person name="Khazanovich D."/>
            <person name="Kisner P."/>
            <person name="Lance K."/>
            <person name="Lara M."/>
            <person name="Lee W."/>
            <person name="Lennon N."/>
            <person name="Letendre F."/>
            <person name="LeVine R."/>
            <person name="Lipovsky A."/>
            <person name="Liu X."/>
            <person name="Liu J."/>
            <person name="Liu S."/>
            <person name="Lokyitsang T."/>
            <person name="Lokyitsang Y."/>
            <person name="Lubonja R."/>
            <person name="Lui A."/>
            <person name="MacDonald P."/>
            <person name="Magnisalis V."/>
            <person name="Maru K."/>
            <person name="Matthews C."/>
            <person name="McCusker W."/>
            <person name="McDonough S."/>
            <person name="Mehta T."/>
            <person name="Meldrim J."/>
            <person name="Meneus L."/>
            <person name="Mihai O."/>
            <person name="Mihalev A."/>
            <person name="Mihova T."/>
            <person name="Mittelman R."/>
            <person name="Mlenga V."/>
            <person name="Montmayeur A."/>
            <person name="Mulrain L."/>
            <person name="Navidi A."/>
            <person name="Naylor J."/>
            <person name="Negash T."/>
            <person name="Nguyen T."/>
            <person name="Nguyen N."/>
            <person name="Nicol R."/>
            <person name="Norbu C."/>
            <person name="Norbu N."/>
            <person name="Novod N."/>
            <person name="O'Neill B."/>
            <person name="Osman S."/>
            <person name="Markiewicz E."/>
            <person name="Oyono O.L."/>
            <person name="Patti C."/>
            <person name="Phunkhang P."/>
            <person name="Pierre F."/>
            <person name="Priest M."/>
            <person name="Raghuraman S."/>
            <person name="Rege F."/>
            <person name="Reyes R."/>
            <person name="Rise C."/>
            <person name="Rogov P."/>
            <person name="Ross K."/>
            <person name="Ryan E."/>
            <person name="Settipalli S."/>
            <person name="Shea T."/>
            <person name="Sherpa N."/>
            <person name="Shi L."/>
            <person name="Shih D."/>
            <person name="Sparrow T."/>
            <person name="Spaulding J."/>
            <person name="Stalker J."/>
            <person name="Stange-Thomann N."/>
            <person name="Stavropoulos S."/>
            <person name="Stone C."/>
            <person name="Strader C."/>
            <person name="Tesfaye S."/>
            <person name="Thomson T."/>
            <person name="Thoulutsang Y."/>
            <person name="Thoulutsang D."/>
            <person name="Topham K."/>
            <person name="Topping I."/>
            <person name="Tsamla T."/>
            <person name="Vassiliev H."/>
            <person name="Vo A."/>
            <person name="Wangchuk T."/>
            <person name="Wangdi T."/>
            <person name="Weiand M."/>
            <person name="Wilkinson J."/>
            <person name="Wilson A."/>
            <person name="Yadav S."/>
            <person name="Young G."/>
            <person name="Yu Q."/>
            <person name="Zembek L."/>
            <person name="Zhong D."/>
            <person name="Zimmer A."/>
            <person name="Zwirko Z."/>
            <person name="Jaffe D.B."/>
            <person name="Alvarez P."/>
            <person name="Brockman W."/>
            <person name="Butler J."/>
            <person name="Chin C."/>
            <person name="Gnerre S."/>
            <person name="Grabherr M."/>
            <person name="Kleber M."/>
            <person name="Mauceli E."/>
            <person name="MacCallum I."/>
        </authorList>
    </citation>
    <scope>NUCLEOTIDE SEQUENCE [LARGE SCALE GENOMIC DNA]</scope>
    <source>
        <strain evidence="3">Tucson 15010-1051.87</strain>
    </source>
</reference>
<keyword evidence="3" id="KW-1185">Reference proteome</keyword>
<dbReference type="Proteomes" id="UP000008792">
    <property type="component" value="Unassembled WGS sequence"/>
</dbReference>
<sequence>MEEPVVSIYDMLMKRHRQQRKEECQQQRDLLQNRRPTQDVQTKPSVDSSIEPKKPRARISRTRFSVDPMQSGVKMSASVVTSAHLTKKKSNILPPSHAKKETLNQLVEKMSGFSRKRLKNAPAEPLPVPEKSVADHTTRSRDNSTKKRTGMRNKPKVNKTPPGSESINQRPRLALSPRNTNRLANKPAVKREKAKANPNEPKVQRRAKNSEAVRPKARLRVHMSKLSIKSASKERKIPPPADNAVHYRL</sequence>
<evidence type="ECO:0000256" key="1">
    <source>
        <dbReference type="SAM" id="MobiDB-lite"/>
    </source>
</evidence>
<protein>
    <submittedName>
        <fullName evidence="2">Uncharacterized protein</fullName>
    </submittedName>
</protein>